<dbReference type="Pfam" id="PF01618">
    <property type="entry name" value="MotA_ExbB"/>
    <property type="match status" value="1"/>
</dbReference>
<accession>A0ABW8GNB2</accession>
<dbReference type="Pfam" id="PF10102">
    <property type="entry name" value="DUF2341"/>
    <property type="match status" value="1"/>
</dbReference>
<organism evidence="11 12">
    <name type="scientific">Methylobacillus methanolivorans</name>
    <dbReference type="NCBI Taxonomy" id="1848927"/>
    <lineage>
        <taxon>Bacteria</taxon>
        <taxon>Pseudomonadati</taxon>
        <taxon>Pseudomonadota</taxon>
        <taxon>Betaproteobacteria</taxon>
        <taxon>Nitrosomonadales</taxon>
        <taxon>Methylophilaceae</taxon>
        <taxon>Methylobacillus</taxon>
    </lineage>
</organism>
<dbReference type="Proteomes" id="UP001617669">
    <property type="component" value="Unassembled WGS sequence"/>
</dbReference>
<proteinExistence type="inferred from homology"/>
<keyword evidence="4 7" id="KW-1133">Transmembrane helix</keyword>
<evidence type="ECO:0000313" key="11">
    <source>
        <dbReference type="EMBL" id="MFJ5446897.1"/>
    </source>
</evidence>
<name>A0ABW8GNB2_9PROT</name>
<keyword evidence="3 7" id="KW-0812">Transmembrane</keyword>
<keyword evidence="8" id="KW-0732">Signal</keyword>
<keyword evidence="2" id="KW-1003">Cell membrane</keyword>
<dbReference type="SUPFAM" id="SSF49899">
    <property type="entry name" value="Concanavalin A-like lectins/glucanases"/>
    <property type="match status" value="1"/>
</dbReference>
<dbReference type="Gene3D" id="2.60.120.200">
    <property type="match status" value="1"/>
</dbReference>
<keyword evidence="5 7" id="KW-0472">Membrane</keyword>
<evidence type="ECO:0000256" key="8">
    <source>
        <dbReference type="SAM" id="SignalP"/>
    </source>
</evidence>
<evidence type="ECO:0000256" key="1">
    <source>
        <dbReference type="ARBA" id="ARBA00004651"/>
    </source>
</evidence>
<comment type="caution">
    <text evidence="11">The sequence shown here is derived from an EMBL/GenBank/DDBJ whole genome shotgun (WGS) entry which is preliminary data.</text>
</comment>
<protein>
    <submittedName>
        <fullName evidence="11">DUF2341 domain-containing protein</fullName>
    </submittedName>
</protein>
<dbReference type="EMBL" id="JBIWXY010000002">
    <property type="protein sequence ID" value="MFJ5446897.1"/>
    <property type="molecule type" value="Genomic_DNA"/>
</dbReference>
<reference evidence="11 12" key="1">
    <citation type="submission" date="2024-11" db="EMBL/GenBank/DDBJ databases">
        <authorList>
            <person name="Kaparullina E.N."/>
            <person name="Delegan Y.A."/>
            <person name="Doronina N.V."/>
        </authorList>
    </citation>
    <scope>NUCLEOTIDE SEQUENCE [LARGE SCALE GENOMIC DNA]</scope>
    <source>
        <strain evidence="11 12">7sh_L</strain>
    </source>
</reference>
<feature type="transmembrane region" description="Helical" evidence="7">
    <location>
        <begin position="460"/>
        <end position="487"/>
    </location>
</feature>
<feature type="domain" description="DUF2341" evidence="10">
    <location>
        <begin position="67"/>
        <end position="134"/>
    </location>
</feature>
<dbReference type="InterPro" id="IPR013320">
    <property type="entry name" value="ConA-like_dom_sf"/>
</dbReference>
<evidence type="ECO:0000256" key="5">
    <source>
        <dbReference type="ARBA" id="ARBA00023136"/>
    </source>
</evidence>
<sequence>MLRKLVVLLMLLPGMVYAAWNEGGNEAWSSRAKVTINATGIPTAESEVPVVLRLHSGNFDFSSANLDGSDLRVVAGDDKTELKFHIEKFDSVNELAVIWVLLPKLDPAAKDAHIWLYSGNETATSAADAAGSFDAATAAVFHFAESALLQDSKHALLATGNVTVQKAALIGEAAVLNGEPLVLAANPALALNDAQGFTFSAWLKPGEAEGTLYQQGAVTISLVAGKLQFNNGSAVVAGGELKTAVWQHVAVTVAGGKVVLYIDGTEVANGAAALPAVQDAVQIGNGYQGELDELELASAARSAAWIKAAASGQSMDGQLIKVSAAEGDEEEEGGSSHFMVLFHSLTVDAWVVIIILAVMFAISAAVMVAKARQVTRNDKANRAFIERFNDASHAELLQLDQGADTQNSTVVRLYLAGLREIRKRYDAAGQLSLSGASLDAIKAAVDADLIRENKKLNSNIVLLTIAISGGPFLGLLGTVIGVMITFAEIAAAGDVNVNAIAPGIAAALMATVAGLAVAIPALFGYNYLSSRIKNINTDMQIFVDEYITRVAELYGK</sequence>
<dbReference type="InterPro" id="IPR050790">
    <property type="entry name" value="ExbB/TolQ_transport"/>
</dbReference>
<feature type="chain" id="PRO_5046874664" evidence="8">
    <location>
        <begin position="19"/>
        <end position="556"/>
    </location>
</feature>
<keyword evidence="12" id="KW-1185">Reference proteome</keyword>
<keyword evidence="6" id="KW-0653">Protein transport</keyword>
<evidence type="ECO:0000313" key="12">
    <source>
        <dbReference type="Proteomes" id="UP001617669"/>
    </source>
</evidence>
<feature type="transmembrane region" description="Helical" evidence="7">
    <location>
        <begin position="349"/>
        <end position="369"/>
    </location>
</feature>
<dbReference type="PANTHER" id="PTHR30625:SF3">
    <property type="entry name" value="TOL-PAL SYSTEM PROTEIN TOLQ"/>
    <property type="match status" value="1"/>
</dbReference>
<dbReference type="RefSeq" id="WP_400883028.1">
    <property type="nucleotide sequence ID" value="NZ_JBIWXY010000002.1"/>
</dbReference>
<evidence type="ECO:0000256" key="2">
    <source>
        <dbReference type="ARBA" id="ARBA00022475"/>
    </source>
</evidence>
<evidence type="ECO:0000259" key="10">
    <source>
        <dbReference type="Pfam" id="PF10102"/>
    </source>
</evidence>
<dbReference type="InterPro" id="IPR002898">
    <property type="entry name" value="MotA_ExbB_proton_chnl"/>
</dbReference>
<comment type="subcellular location">
    <subcellularLocation>
        <location evidence="1">Cell membrane</location>
        <topology evidence="1">Multi-pass membrane protein</topology>
    </subcellularLocation>
    <subcellularLocation>
        <location evidence="6">Membrane</location>
        <topology evidence="6">Multi-pass membrane protein</topology>
    </subcellularLocation>
</comment>
<evidence type="ECO:0000256" key="6">
    <source>
        <dbReference type="RuleBase" id="RU004057"/>
    </source>
</evidence>
<comment type="similarity">
    <text evidence="6">Belongs to the exbB/tolQ family.</text>
</comment>
<feature type="transmembrane region" description="Helical" evidence="7">
    <location>
        <begin position="499"/>
        <end position="523"/>
    </location>
</feature>
<feature type="signal peptide" evidence="8">
    <location>
        <begin position="1"/>
        <end position="18"/>
    </location>
</feature>
<dbReference type="InterPro" id="IPR018765">
    <property type="entry name" value="DUF2341"/>
</dbReference>
<feature type="domain" description="MotA/TolQ/ExbB proton channel" evidence="9">
    <location>
        <begin position="433"/>
        <end position="540"/>
    </location>
</feature>
<gene>
    <name evidence="11" type="ORF">ACIKP9_11705</name>
</gene>
<dbReference type="Pfam" id="PF13385">
    <property type="entry name" value="Laminin_G_3"/>
    <property type="match status" value="1"/>
</dbReference>
<dbReference type="PANTHER" id="PTHR30625">
    <property type="entry name" value="PROTEIN TOLQ"/>
    <property type="match status" value="1"/>
</dbReference>
<evidence type="ECO:0000256" key="4">
    <source>
        <dbReference type="ARBA" id="ARBA00022989"/>
    </source>
</evidence>
<evidence type="ECO:0000256" key="3">
    <source>
        <dbReference type="ARBA" id="ARBA00022692"/>
    </source>
</evidence>
<keyword evidence="6" id="KW-0813">Transport</keyword>
<evidence type="ECO:0000256" key="7">
    <source>
        <dbReference type="SAM" id="Phobius"/>
    </source>
</evidence>
<evidence type="ECO:0000259" key="9">
    <source>
        <dbReference type="Pfam" id="PF01618"/>
    </source>
</evidence>